<keyword evidence="2" id="KW-1185">Reference proteome</keyword>
<gene>
    <name evidence="1" type="ORF">DFR64_2966</name>
</gene>
<organism evidence="1 2">
    <name type="scientific">Pelolinea submarina</name>
    <dbReference type="NCBI Taxonomy" id="913107"/>
    <lineage>
        <taxon>Bacteria</taxon>
        <taxon>Bacillati</taxon>
        <taxon>Chloroflexota</taxon>
        <taxon>Anaerolineae</taxon>
        <taxon>Anaerolineales</taxon>
        <taxon>Anaerolineaceae</taxon>
        <taxon>Pelolinea</taxon>
    </lineage>
</organism>
<dbReference type="RefSeq" id="WP_116226214.1">
    <property type="nucleotide sequence ID" value="NZ_AP018437.1"/>
</dbReference>
<dbReference type="Gene3D" id="3.60.15.10">
    <property type="entry name" value="Ribonuclease Z/Hydroxyacylglutathione hydrolase-like"/>
    <property type="match status" value="1"/>
</dbReference>
<dbReference type="SUPFAM" id="SSF56281">
    <property type="entry name" value="Metallo-hydrolase/oxidoreductase"/>
    <property type="match status" value="1"/>
</dbReference>
<accession>A0A347ZN98</accession>
<dbReference type="PANTHER" id="PTHR39189:SF1">
    <property type="entry name" value="UPF0173 METAL-DEPENDENT HYDROLASE YTKL"/>
    <property type="match status" value="1"/>
</dbReference>
<sequence length="216" mass="23596">MEITWFGHSCFRITERGQTAVVCDPYDSELVGYQPLKLKADIVTISHENPSHSYLKGVKGDPYVIKGPGEYEVGGVFITGLRTDMRKKRDPNQPVNTLYLIDFGGINIVHLGDMLQVPTQAEVESLGPVHIALVPVGGNGSLTAANASEAISLFEPNIVIPMHYQTPQTSIKLDPIGKFLKEMGLSEVETMPSLKVANVASLPEETQVIVLDFPHD</sequence>
<reference evidence="1 2" key="1">
    <citation type="submission" date="2018-08" db="EMBL/GenBank/DDBJ databases">
        <title>Genomic Encyclopedia of Type Strains, Phase IV (KMG-IV): sequencing the most valuable type-strain genomes for metagenomic binning, comparative biology and taxonomic classification.</title>
        <authorList>
            <person name="Goeker M."/>
        </authorList>
    </citation>
    <scope>NUCLEOTIDE SEQUENCE [LARGE SCALE GENOMIC DNA]</scope>
    <source>
        <strain evidence="1 2">DSM 23923</strain>
    </source>
</reference>
<name>A0A347ZN98_9CHLR</name>
<dbReference type="PANTHER" id="PTHR39189">
    <property type="entry name" value="UPF0173 METAL-DEPENDENT HYDROLASE YTKL"/>
    <property type="match status" value="1"/>
</dbReference>
<proteinExistence type="predicted"/>
<dbReference type="InterPro" id="IPR036866">
    <property type="entry name" value="RibonucZ/Hydroxyglut_hydro"/>
</dbReference>
<evidence type="ECO:0000313" key="1">
    <source>
        <dbReference type="EMBL" id="REG05557.1"/>
    </source>
</evidence>
<dbReference type="EMBL" id="QUMS01000005">
    <property type="protein sequence ID" value="REG05557.1"/>
    <property type="molecule type" value="Genomic_DNA"/>
</dbReference>
<dbReference type="AlphaFoldDB" id="A0A347ZN98"/>
<dbReference type="Pfam" id="PF13483">
    <property type="entry name" value="Lactamase_B_3"/>
    <property type="match status" value="1"/>
</dbReference>
<dbReference type="Proteomes" id="UP000256388">
    <property type="component" value="Unassembled WGS sequence"/>
</dbReference>
<evidence type="ECO:0000313" key="2">
    <source>
        <dbReference type="Proteomes" id="UP000256388"/>
    </source>
</evidence>
<dbReference type="OrthoDB" id="9789133at2"/>
<comment type="caution">
    <text evidence="1">The sequence shown here is derived from an EMBL/GenBank/DDBJ whole genome shotgun (WGS) entry which is preliminary data.</text>
</comment>
<protein>
    <submittedName>
        <fullName evidence="1">L-ascorbate metabolism protein UlaG (Beta-lactamase superfamily)</fullName>
    </submittedName>
</protein>